<feature type="chain" id="PRO_5045666826" evidence="1">
    <location>
        <begin position="20"/>
        <end position="59"/>
    </location>
</feature>
<feature type="signal peptide" evidence="1">
    <location>
        <begin position="1"/>
        <end position="19"/>
    </location>
</feature>
<accession>A0ABP6W8P7</accession>
<evidence type="ECO:0000313" key="2">
    <source>
        <dbReference type="EMBL" id="GAA3546848.1"/>
    </source>
</evidence>
<evidence type="ECO:0000313" key="3">
    <source>
        <dbReference type="Proteomes" id="UP001500630"/>
    </source>
</evidence>
<reference evidence="3" key="1">
    <citation type="journal article" date="2019" name="Int. J. Syst. Evol. Microbiol.">
        <title>The Global Catalogue of Microorganisms (GCM) 10K type strain sequencing project: providing services to taxonomists for standard genome sequencing and annotation.</title>
        <authorList>
            <consortium name="The Broad Institute Genomics Platform"/>
            <consortium name="The Broad Institute Genome Sequencing Center for Infectious Disease"/>
            <person name="Wu L."/>
            <person name="Ma J."/>
        </authorList>
    </citation>
    <scope>NUCLEOTIDE SEQUENCE [LARGE SCALE GENOMIC DNA]</scope>
    <source>
        <strain evidence="3">JCM 17326</strain>
    </source>
</reference>
<protein>
    <submittedName>
        <fullName evidence="2">Uncharacterized protein</fullName>
    </submittedName>
</protein>
<organism evidence="2 3">
    <name type="scientific">Nonomuraea rosea</name>
    <dbReference type="NCBI Taxonomy" id="638574"/>
    <lineage>
        <taxon>Bacteria</taxon>
        <taxon>Bacillati</taxon>
        <taxon>Actinomycetota</taxon>
        <taxon>Actinomycetes</taxon>
        <taxon>Streptosporangiales</taxon>
        <taxon>Streptosporangiaceae</taxon>
        <taxon>Nonomuraea</taxon>
    </lineage>
</organism>
<keyword evidence="3" id="KW-1185">Reference proteome</keyword>
<dbReference type="EMBL" id="BAABDQ010000005">
    <property type="protein sequence ID" value="GAA3546848.1"/>
    <property type="molecule type" value="Genomic_DNA"/>
</dbReference>
<proteinExistence type="predicted"/>
<name>A0ABP6W8P7_9ACTN</name>
<evidence type="ECO:0000256" key="1">
    <source>
        <dbReference type="SAM" id="SignalP"/>
    </source>
</evidence>
<keyword evidence="1" id="KW-0732">Signal</keyword>
<sequence length="59" mass="6460">MTPLLMPVCLAMRASEAWANPTSAITSTAEATIWARLASSMKERDFCPLDSISDRMAKI</sequence>
<comment type="caution">
    <text evidence="2">The sequence shown here is derived from an EMBL/GenBank/DDBJ whole genome shotgun (WGS) entry which is preliminary data.</text>
</comment>
<dbReference type="Proteomes" id="UP001500630">
    <property type="component" value="Unassembled WGS sequence"/>
</dbReference>
<gene>
    <name evidence="2" type="ORF">GCM10022419_028790</name>
</gene>